<comment type="caution">
    <text evidence="1">The sequence shown here is derived from an EMBL/GenBank/DDBJ whole genome shotgun (WGS) entry which is preliminary data.</text>
</comment>
<dbReference type="Proteomes" id="UP001221757">
    <property type="component" value="Unassembled WGS sequence"/>
</dbReference>
<feature type="non-terminal residue" evidence="1">
    <location>
        <position position="193"/>
    </location>
</feature>
<organism evidence="1 2">
    <name type="scientific">Mycena rosella</name>
    <name type="common">Pink bonnet</name>
    <name type="synonym">Agaricus rosellus</name>
    <dbReference type="NCBI Taxonomy" id="1033263"/>
    <lineage>
        <taxon>Eukaryota</taxon>
        <taxon>Fungi</taxon>
        <taxon>Dikarya</taxon>
        <taxon>Basidiomycota</taxon>
        <taxon>Agaricomycotina</taxon>
        <taxon>Agaricomycetes</taxon>
        <taxon>Agaricomycetidae</taxon>
        <taxon>Agaricales</taxon>
        <taxon>Marasmiineae</taxon>
        <taxon>Mycenaceae</taxon>
        <taxon>Mycena</taxon>
    </lineage>
</organism>
<gene>
    <name evidence="1" type="ORF">B0H17DRAFT_917130</name>
</gene>
<reference evidence="1" key="1">
    <citation type="submission" date="2023-03" db="EMBL/GenBank/DDBJ databases">
        <title>Massive genome expansion in bonnet fungi (Mycena s.s.) driven by repeated elements and novel gene families across ecological guilds.</title>
        <authorList>
            <consortium name="Lawrence Berkeley National Laboratory"/>
            <person name="Harder C.B."/>
            <person name="Miyauchi S."/>
            <person name="Viragh M."/>
            <person name="Kuo A."/>
            <person name="Thoen E."/>
            <person name="Andreopoulos B."/>
            <person name="Lu D."/>
            <person name="Skrede I."/>
            <person name="Drula E."/>
            <person name="Henrissat B."/>
            <person name="Morin E."/>
            <person name="Kohler A."/>
            <person name="Barry K."/>
            <person name="LaButti K."/>
            <person name="Morin E."/>
            <person name="Salamov A."/>
            <person name="Lipzen A."/>
            <person name="Mereny Z."/>
            <person name="Hegedus B."/>
            <person name="Baldrian P."/>
            <person name="Stursova M."/>
            <person name="Weitz H."/>
            <person name="Taylor A."/>
            <person name="Grigoriev I.V."/>
            <person name="Nagy L.G."/>
            <person name="Martin F."/>
            <person name="Kauserud H."/>
        </authorList>
    </citation>
    <scope>NUCLEOTIDE SEQUENCE</scope>
    <source>
        <strain evidence="1">CBHHK067</strain>
    </source>
</reference>
<proteinExistence type="predicted"/>
<dbReference type="AlphaFoldDB" id="A0AAD7MAP8"/>
<dbReference type="EMBL" id="JARKIE010000004">
    <property type="protein sequence ID" value="KAJ7708266.1"/>
    <property type="molecule type" value="Genomic_DNA"/>
</dbReference>
<accession>A0AAD7MAP8</accession>
<sequence>MCKSPCSNIYSLAKYALEPQCSSSSSHIPDLVQPNGEVASLLSEKAAVFHRKFFPPAPTIPPPLSDAPPTPFPPPVCTLTHITRAIAHISPWKVPAPSGIPNVAISAASHVITPILLVILEAGMRLDHFPDSWKLFITATLRKPGKSDYTVPGAFRPITEEECLSKIIESVLADWLSELVENKELLSRNQFGG</sequence>
<evidence type="ECO:0008006" key="3">
    <source>
        <dbReference type="Google" id="ProtNLM"/>
    </source>
</evidence>
<name>A0AAD7MAP8_MYCRO</name>
<keyword evidence="2" id="KW-1185">Reference proteome</keyword>
<dbReference type="PANTHER" id="PTHR33481">
    <property type="entry name" value="REVERSE TRANSCRIPTASE"/>
    <property type="match status" value="1"/>
</dbReference>
<evidence type="ECO:0000313" key="1">
    <source>
        <dbReference type="EMBL" id="KAJ7708266.1"/>
    </source>
</evidence>
<dbReference type="PANTHER" id="PTHR33481:SF1">
    <property type="entry name" value="ENDONUCLEASE_EXONUCLEASE_PHOSPHATASE DOMAIN-CONTAINING PROTEIN-RELATED"/>
    <property type="match status" value="1"/>
</dbReference>
<evidence type="ECO:0000313" key="2">
    <source>
        <dbReference type="Proteomes" id="UP001221757"/>
    </source>
</evidence>
<protein>
    <recommendedName>
        <fullName evidence="3">Reverse transcriptase</fullName>
    </recommendedName>
</protein>